<dbReference type="AlphaFoldDB" id="A0A564YAJ3"/>
<proteinExistence type="predicted"/>
<evidence type="ECO:0000313" key="2">
    <source>
        <dbReference type="EMBL" id="VUZ44305.1"/>
    </source>
</evidence>
<evidence type="ECO:0000313" key="3">
    <source>
        <dbReference type="Proteomes" id="UP000321570"/>
    </source>
</evidence>
<sequence length="281" mass="31864">MEIEFDRLQLPRSPVFTKEYISENFIVLDSLFHLSDIKSQELRCSCLLSALTPEISELVLCVIPKSSSDDHKLAIPKGVKRADSQLGSVHGLRCVQNHRVNNQMKTDNDDMASTIIIIETEFDTVQFRTYNREQSKELPFIACDSNPKRREKKSCSPEFVLATHKGRAETWSDNSSKTVSTNTTQNTTTRSTRQLQHRATSLHLASIPIVGLYNLELVQHKGRTSLASETIKSSKAIKHKFSVSRKTLQTVDIFQFSRLLCINMLSNAAISRARSTTRYMQ</sequence>
<name>A0A564YAJ3_HYMDI</name>
<gene>
    <name evidence="2" type="ORF">WMSIL1_LOCUS4489</name>
</gene>
<protein>
    <submittedName>
        <fullName evidence="2">Uncharacterized protein</fullName>
    </submittedName>
</protein>
<keyword evidence="3" id="KW-1185">Reference proteome</keyword>
<feature type="compositionally biased region" description="Low complexity" evidence="1">
    <location>
        <begin position="172"/>
        <end position="190"/>
    </location>
</feature>
<dbReference type="Proteomes" id="UP000321570">
    <property type="component" value="Unassembled WGS sequence"/>
</dbReference>
<accession>A0A564YAJ3</accession>
<organism evidence="2 3">
    <name type="scientific">Hymenolepis diminuta</name>
    <name type="common">Rat tapeworm</name>
    <dbReference type="NCBI Taxonomy" id="6216"/>
    <lineage>
        <taxon>Eukaryota</taxon>
        <taxon>Metazoa</taxon>
        <taxon>Spiralia</taxon>
        <taxon>Lophotrochozoa</taxon>
        <taxon>Platyhelminthes</taxon>
        <taxon>Cestoda</taxon>
        <taxon>Eucestoda</taxon>
        <taxon>Cyclophyllidea</taxon>
        <taxon>Hymenolepididae</taxon>
        <taxon>Hymenolepis</taxon>
    </lineage>
</organism>
<dbReference type="EMBL" id="CABIJS010000123">
    <property type="protein sequence ID" value="VUZ44305.1"/>
    <property type="molecule type" value="Genomic_DNA"/>
</dbReference>
<feature type="region of interest" description="Disordered" evidence="1">
    <location>
        <begin position="171"/>
        <end position="190"/>
    </location>
</feature>
<reference evidence="2 3" key="1">
    <citation type="submission" date="2019-07" db="EMBL/GenBank/DDBJ databases">
        <authorList>
            <person name="Jastrzebski P J."/>
            <person name="Paukszto L."/>
            <person name="Jastrzebski P J."/>
        </authorList>
    </citation>
    <scope>NUCLEOTIDE SEQUENCE [LARGE SCALE GENOMIC DNA]</scope>
    <source>
        <strain evidence="2 3">WMS-il1</strain>
    </source>
</reference>
<evidence type="ECO:0000256" key="1">
    <source>
        <dbReference type="SAM" id="MobiDB-lite"/>
    </source>
</evidence>